<comment type="caution">
    <text evidence="11">The sequence shown here is derived from an EMBL/GenBank/DDBJ whole genome shotgun (WGS) entry which is preliminary data.</text>
</comment>
<keyword evidence="4" id="KW-0762">Sugar transport</keyword>
<protein>
    <recommendedName>
        <fullName evidence="10">Major facilitator superfamily (MFS) profile domain-containing protein</fullName>
    </recommendedName>
</protein>
<sequence>MNSWKFFADCFGPRYYTVFIVFIANTFLLLVCMSAAWTSPVLVKLKRADNNPLGKPISANEGSLITSLFYVGAGVGPLAVIGGAKSLGRKALLSTISLLIPIAYGTLAFAERIEWYYVCRIALGFSTGATFTLQPVYVSEIISARDRGFYMSFMTFFSVGGLLLSYILGPLLNLFYFNFVIAIVSLSAIILLAFCCPESPYHLMKMRGKFETRELLKKIRIEETTKELEDIEQTVDEEKEESCLKLFTSKKSYRPFVIATIPLLLQQCSGIAVLISHSQSIFLLANASIPSHQCSIIVACLQMLTAFLTPTLLKTKILSRKFLLILSLLSVAFSNFVIGFYFFYADIFHSFRWLPLAGLIAFIISYNLGLDAIPWMLVGEIYPMNMKSLGSAVSASLYSLAVFPVLFSFHRVEISYLFLGSSVICLLGMVYVKLYVTETEGRSLREIHEIIS</sequence>
<keyword evidence="5 9" id="KW-0812">Transmembrane</keyword>
<dbReference type="Gene3D" id="1.20.1250.20">
    <property type="entry name" value="MFS general substrate transporter like domains"/>
    <property type="match status" value="1"/>
</dbReference>
<feature type="domain" description="Major facilitator superfamily (MFS) profile" evidence="10">
    <location>
        <begin position="18"/>
        <end position="440"/>
    </location>
</feature>
<feature type="transmembrane region" description="Helical" evidence="9">
    <location>
        <begin position="15"/>
        <end position="37"/>
    </location>
</feature>
<dbReference type="GO" id="GO:0005886">
    <property type="term" value="C:plasma membrane"/>
    <property type="evidence" value="ECO:0007669"/>
    <property type="project" value="UniProtKB-SubCell"/>
</dbReference>
<feature type="transmembrane region" description="Helical" evidence="9">
    <location>
        <begin position="416"/>
        <end position="436"/>
    </location>
</feature>
<dbReference type="PRINTS" id="PR00171">
    <property type="entry name" value="SUGRTRNSPORT"/>
</dbReference>
<evidence type="ECO:0000256" key="7">
    <source>
        <dbReference type="ARBA" id="ARBA00023136"/>
    </source>
</evidence>
<dbReference type="InterPro" id="IPR050549">
    <property type="entry name" value="MFS_Trehalose_Transporter"/>
</dbReference>
<dbReference type="EMBL" id="JARQZJ010000003">
    <property type="protein sequence ID" value="KAK9870627.1"/>
    <property type="molecule type" value="Genomic_DNA"/>
</dbReference>
<dbReference type="PANTHER" id="PTHR48021:SF47">
    <property type="entry name" value="GH17672P"/>
    <property type="match status" value="1"/>
</dbReference>
<dbReference type="InterPro" id="IPR020846">
    <property type="entry name" value="MFS_dom"/>
</dbReference>
<feature type="transmembrane region" description="Helical" evidence="9">
    <location>
        <begin position="91"/>
        <end position="109"/>
    </location>
</feature>
<reference evidence="11 12" key="1">
    <citation type="submission" date="2023-03" db="EMBL/GenBank/DDBJ databases">
        <title>Genome insight into feeding habits of ladybird beetles.</title>
        <authorList>
            <person name="Li H.-S."/>
            <person name="Huang Y.-H."/>
            <person name="Pang H."/>
        </authorList>
    </citation>
    <scope>NUCLEOTIDE SEQUENCE [LARGE SCALE GENOMIC DNA]</scope>
    <source>
        <strain evidence="11">SYSU_2023b</strain>
        <tissue evidence="11">Whole body</tissue>
    </source>
</reference>
<dbReference type="AlphaFoldDB" id="A0AAW1TIP5"/>
<feature type="transmembrane region" description="Helical" evidence="9">
    <location>
        <begin position="174"/>
        <end position="196"/>
    </location>
</feature>
<evidence type="ECO:0000256" key="1">
    <source>
        <dbReference type="ARBA" id="ARBA00004651"/>
    </source>
</evidence>
<name>A0AAW1TIP5_9CUCU</name>
<gene>
    <name evidence="11" type="ORF">WA026_008189</name>
</gene>
<feature type="transmembrane region" description="Helical" evidence="9">
    <location>
        <begin position="389"/>
        <end position="410"/>
    </location>
</feature>
<evidence type="ECO:0000313" key="12">
    <source>
        <dbReference type="Proteomes" id="UP001431783"/>
    </source>
</evidence>
<organism evidence="11 12">
    <name type="scientific">Henosepilachna vigintioctopunctata</name>
    <dbReference type="NCBI Taxonomy" id="420089"/>
    <lineage>
        <taxon>Eukaryota</taxon>
        <taxon>Metazoa</taxon>
        <taxon>Ecdysozoa</taxon>
        <taxon>Arthropoda</taxon>
        <taxon>Hexapoda</taxon>
        <taxon>Insecta</taxon>
        <taxon>Pterygota</taxon>
        <taxon>Neoptera</taxon>
        <taxon>Endopterygota</taxon>
        <taxon>Coleoptera</taxon>
        <taxon>Polyphaga</taxon>
        <taxon>Cucujiformia</taxon>
        <taxon>Coccinelloidea</taxon>
        <taxon>Coccinellidae</taxon>
        <taxon>Epilachninae</taxon>
        <taxon>Epilachnini</taxon>
        <taxon>Henosepilachna</taxon>
    </lineage>
</organism>
<dbReference type="InterPro" id="IPR036259">
    <property type="entry name" value="MFS_trans_sf"/>
</dbReference>
<dbReference type="FunFam" id="1.20.1250.20:FF:000218">
    <property type="entry name" value="facilitated trehalose transporter Tret1"/>
    <property type="match status" value="1"/>
</dbReference>
<feature type="transmembrane region" description="Helical" evidence="9">
    <location>
        <begin position="255"/>
        <end position="275"/>
    </location>
</feature>
<keyword evidence="12" id="KW-1185">Reference proteome</keyword>
<dbReference type="SUPFAM" id="SSF103473">
    <property type="entry name" value="MFS general substrate transporter"/>
    <property type="match status" value="1"/>
</dbReference>
<evidence type="ECO:0000256" key="6">
    <source>
        <dbReference type="ARBA" id="ARBA00022989"/>
    </source>
</evidence>
<evidence type="ECO:0000256" key="4">
    <source>
        <dbReference type="ARBA" id="ARBA00022597"/>
    </source>
</evidence>
<keyword evidence="3" id="KW-1003">Cell membrane</keyword>
<keyword evidence="6 9" id="KW-1133">Transmembrane helix</keyword>
<evidence type="ECO:0000256" key="2">
    <source>
        <dbReference type="ARBA" id="ARBA00022448"/>
    </source>
</evidence>
<dbReference type="InterPro" id="IPR005828">
    <property type="entry name" value="MFS_sugar_transport-like"/>
</dbReference>
<dbReference type="Proteomes" id="UP001431783">
    <property type="component" value="Unassembled WGS sequence"/>
</dbReference>
<evidence type="ECO:0000256" key="3">
    <source>
        <dbReference type="ARBA" id="ARBA00022475"/>
    </source>
</evidence>
<feature type="transmembrane region" description="Helical" evidence="9">
    <location>
        <begin position="295"/>
        <end position="313"/>
    </location>
</feature>
<feature type="transmembrane region" description="Helical" evidence="9">
    <location>
        <begin position="149"/>
        <end position="168"/>
    </location>
</feature>
<dbReference type="InterPro" id="IPR003663">
    <property type="entry name" value="Sugar/inositol_transpt"/>
</dbReference>
<accession>A0AAW1TIP5</accession>
<proteinExistence type="predicted"/>
<keyword evidence="7 9" id="KW-0472">Membrane</keyword>
<keyword evidence="2" id="KW-0813">Transport</keyword>
<evidence type="ECO:0000313" key="11">
    <source>
        <dbReference type="EMBL" id="KAK9870627.1"/>
    </source>
</evidence>
<feature type="transmembrane region" description="Helical" evidence="9">
    <location>
        <begin position="322"/>
        <end position="344"/>
    </location>
</feature>
<evidence type="ECO:0000256" key="5">
    <source>
        <dbReference type="ARBA" id="ARBA00022692"/>
    </source>
</evidence>
<dbReference type="Pfam" id="PF00083">
    <property type="entry name" value="Sugar_tr"/>
    <property type="match status" value="1"/>
</dbReference>
<dbReference type="PANTHER" id="PTHR48021">
    <property type="match status" value="1"/>
</dbReference>
<feature type="transmembrane region" description="Helical" evidence="9">
    <location>
        <begin position="64"/>
        <end position="84"/>
    </location>
</feature>
<evidence type="ECO:0000259" key="10">
    <source>
        <dbReference type="PROSITE" id="PS50850"/>
    </source>
</evidence>
<feature type="transmembrane region" description="Helical" evidence="9">
    <location>
        <begin position="356"/>
        <end position="377"/>
    </location>
</feature>
<feature type="transmembrane region" description="Helical" evidence="9">
    <location>
        <begin position="115"/>
        <end position="137"/>
    </location>
</feature>
<comment type="subcellular location">
    <subcellularLocation>
        <location evidence="1">Cell membrane</location>
        <topology evidence="1">Multi-pass membrane protein</topology>
    </subcellularLocation>
</comment>
<evidence type="ECO:0000256" key="9">
    <source>
        <dbReference type="SAM" id="Phobius"/>
    </source>
</evidence>
<dbReference type="GO" id="GO:0022857">
    <property type="term" value="F:transmembrane transporter activity"/>
    <property type="evidence" value="ECO:0007669"/>
    <property type="project" value="InterPro"/>
</dbReference>
<dbReference type="PROSITE" id="PS50850">
    <property type="entry name" value="MFS"/>
    <property type="match status" value="1"/>
</dbReference>
<keyword evidence="8" id="KW-0325">Glycoprotein</keyword>
<evidence type="ECO:0000256" key="8">
    <source>
        <dbReference type="ARBA" id="ARBA00023180"/>
    </source>
</evidence>